<dbReference type="PANTHER" id="PTHR22777:SF17">
    <property type="entry name" value="UPF0053 PROTEIN SLL0260"/>
    <property type="match status" value="1"/>
</dbReference>
<comment type="caution">
    <text evidence="12">The sequence shown here is derived from an EMBL/GenBank/DDBJ whole genome shotgun (WGS) entry which is preliminary data.</text>
</comment>
<dbReference type="InterPro" id="IPR046342">
    <property type="entry name" value="CBS_dom_sf"/>
</dbReference>
<feature type="domain" description="CNNM transmembrane" evidence="11">
    <location>
        <begin position="1"/>
        <end position="192"/>
    </location>
</feature>
<dbReference type="Gene3D" id="3.10.580.10">
    <property type="entry name" value="CBS-domain"/>
    <property type="match status" value="1"/>
</dbReference>
<evidence type="ECO:0000256" key="8">
    <source>
        <dbReference type="PROSITE-ProRule" id="PRU01193"/>
    </source>
</evidence>
<dbReference type="InterPro" id="IPR002550">
    <property type="entry name" value="CNNM"/>
</dbReference>
<dbReference type="RefSeq" id="WP_167185295.1">
    <property type="nucleotide sequence ID" value="NZ_JAASQL010000001.1"/>
</dbReference>
<comment type="subcellular location">
    <subcellularLocation>
        <location evidence="1">Membrane</location>
        <topology evidence="1">Multi-pass membrane protein</topology>
    </subcellularLocation>
</comment>
<sequence length="418" mass="47593">MDIENLIILTSIVLSAFFSGLEIAFVSSNKLQVALEKKKEGLTSILLTRLTENSSRFITTMLVGNNIALVIYSYYMGIKLVSILPEPFNNSLFIQTVISTLVILVTAEFLPKAIFRVYANETLRFLTIPAYVFYLLFYPISGVIKNISDGLLKLFFNTNADEEEADFSKEELGHYIDKQLETGKSDDVVDSEIQIFQNALSFNSVKAREIMVPRTDIEALEIHERVSRLKQRFGDTGFSKILIYKTSLDDIVGYVHAFDMFKLPKYIKSVILPVEYIPESMMINDVLSVMTKKRRSIAVVIDEYGGTSGVITVEDIIEELFGEIEDEHDKIALTDEKINENEFHLSARLEVNYVNEAYELNIPKSESYETIGGYIIESIEDIPQLGEEFVMNNLYIKIIKVSNTHIEEVYIKSNYATE</sequence>
<dbReference type="InterPro" id="IPR005170">
    <property type="entry name" value="Transptr-assoc_dom"/>
</dbReference>
<dbReference type="InterPro" id="IPR000644">
    <property type="entry name" value="CBS_dom"/>
</dbReference>
<evidence type="ECO:0000256" key="2">
    <source>
        <dbReference type="ARBA" id="ARBA00022692"/>
    </source>
</evidence>
<keyword evidence="13" id="KW-1185">Reference proteome</keyword>
<dbReference type="PANTHER" id="PTHR22777">
    <property type="entry name" value="HEMOLYSIN-RELATED"/>
    <property type="match status" value="1"/>
</dbReference>
<feature type="transmembrane region" description="Helical" evidence="9">
    <location>
        <begin position="122"/>
        <end position="140"/>
    </location>
</feature>
<evidence type="ECO:0000313" key="12">
    <source>
        <dbReference type="EMBL" id="NIJ44736.1"/>
    </source>
</evidence>
<dbReference type="SUPFAM" id="SSF56176">
    <property type="entry name" value="FAD-binding/transporter-associated domain-like"/>
    <property type="match status" value="1"/>
</dbReference>
<dbReference type="PROSITE" id="PS51371">
    <property type="entry name" value="CBS"/>
    <property type="match status" value="1"/>
</dbReference>
<name>A0ABX0UAY7_9FLAO</name>
<dbReference type="Pfam" id="PF01595">
    <property type="entry name" value="CNNM"/>
    <property type="match status" value="1"/>
</dbReference>
<dbReference type="SUPFAM" id="SSF54631">
    <property type="entry name" value="CBS-domain pair"/>
    <property type="match status" value="1"/>
</dbReference>
<evidence type="ECO:0000259" key="10">
    <source>
        <dbReference type="PROSITE" id="PS51371"/>
    </source>
</evidence>
<feature type="transmembrane region" description="Helical" evidence="9">
    <location>
        <begin position="57"/>
        <end position="77"/>
    </location>
</feature>
<evidence type="ECO:0000313" key="13">
    <source>
        <dbReference type="Proteomes" id="UP000745859"/>
    </source>
</evidence>
<feature type="transmembrane region" description="Helical" evidence="9">
    <location>
        <begin position="92"/>
        <end position="110"/>
    </location>
</feature>
<dbReference type="EMBL" id="JAASQL010000001">
    <property type="protein sequence ID" value="NIJ44736.1"/>
    <property type="molecule type" value="Genomic_DNA"/>
</dbReference>
<dbReference type="Proteomes" id="UP000745859">
    <property type="component" value="Unassembled WGS sequence"/>
</dbReference>
<evidence type="ECO:0000256" key="3">
    <source>
        <dbReference type="ARBA" id="ARBA00022737"/>
    </source>
</evidence>
<accession>A0ABX0UAY7</accession>
<gene>
    <name evidence="12" type="ORF">FHR24_001175</name>
</gene>
<keyword evidence="3" id="KW-0677">Repeat</keyword>
<protein>
    <submittedName>
        <fullName evidence="12">CBS domain containing-hemolysin-like protein</fullName>
    </submittedName>
</protein>
<keyword evidence="5 7" id="KW-0129">CBS domain</keyword>
<reference evidence="12 13" key="1">
    <citation type="submission" date="2020-03" db="EMBL/GenBank/DDBJ databases">
        <title>Genomic Encyclopedia of Type Strains, Phase IV (KMG-IV): sequencing the most valuable type-strain genomes for metagenomic binning, comparative biology and taxonomic classification.</title>
        <authorList>
            <person name="Goeker M."/>
        </authorList>
    </citation>
    <scope>NUCLEOTIDE SEQUENCE [LARGE SCALE GENOMIC DNA]</scope>
    <source>
        <strain evidence="12 13">DSM 101599</strain>
    </source>
</reference>
<keyword evidence="2 8" id="KW-0812">Transmembrane</keyword>
<evidence type="ECO:0000256" key="6">
    <source>
        <dbReference type="ARBA" id="ARBA00023136"/>
    </source>
</evidence>
<keyword evidence="6 8" id="KW-0472">Membrane</keyword>
<evidence type="ECO:0000256" key="7">
    <source>
        <dbReference type="PROSITE-ProRule" id="PRU00703"/>
    </source>
</evidence>
<dbReference type="PROSITE" id="PS51846">
    <property type="entry name" value="CNNM"/>
    <property type="match status" value="1"/>
</dbReference>
<dbReference type="InterPro" id="IPR016169">
    <property type="entry name" value="FAD-bd_PCMH_sub2"/>
</dbReference>
<proteinExistence type="predicted"/>
<feature type="transmembrane region" description="Helical" evidence="9">
    <location>
        <begin position="6"/>
        <end position="28"/>
    </location>
</feature>
<evidence type="ECO:0000256" key="9">
    <source>
        <dbReference type="SAM" id="Phobius"/>
    </source>
</evidence>
<evidence type="ECO:0000256" key="5">
    <source>
        <dbReference type="ARBA" id="ARBA00023122"/>
    </source>
</evidence>
<dbReference type="Pfam" id="PF00571">
    <property type="entry name" value="CBS"/>
    <property type="match status" value="1"/>
</dbReference>
<evidence type="ECO:0000259" key="11">
    <source>
        <dbReference type="PROSITE" id="PS51846"/>
    </source>
</evidence>
<dbReference type="InterPro" id="IPR044751">
    <property type="entry name" value="Ion_transp-like_CBS"/>
</dbReference>
<feature type="domain" description="CBS" evidence="10">
    <location>
        <begin position="270"/>
        <end position="327"/>
    </location>
</feature>
<evidence type="ECO:0000256" key="1">
    <source>
        <dbReference type="ARBA" id="ARBA00004141"/>
    </source>
</evidence>
<dbReference type="Pfam" id="PF03471">
    <property type="entry name" value="CorC_HlyC"/>
    <property type="match status" value="1"/>
</dbReference>
<dbReference type="Gene3D" id="3.30.465.10">
    <property type="match status" value="1"/>
</dbReference>
<organism evidence="12 13">
    <name type="scientific">Wenyingzhuangia heitensis</name>
    <dbReference type="NCBI Taxonomy" id="1487859"/>
    <lineage>
        <taxon>Bacteria</taxon>
        <taxon>Pseudomonadati</taxon>
        <taxon>Bacteroidota</taxon>
        <taxon>Flavobacteriia</taxon>
        <taxon>Flavobacteriales</taxon>
        <taxon>Flavobacteriaceae</taxon>
        <taxon>Wenyingzhuangia</taxon>
    </lineage>
</organism>
<keyword evidence="4 8" id="KW-1133">Transmembrane helix</keyword>
<dbReference type="CDD" id="cd04590">
    <property type="entry name" value="CBS_pair_CorC_HlyC_assoc"/>
    <property type="match status" value="1"/>
</dbReference>
<dbReference type="InterPro" id="IPR036318">
    <property type="entry name" value="FAD-bd_PCMH-like_sf"/>
</dbReference>
<dbReference type="SMART" id="SM01091">
    <property type="entry name" value="CorC_HlyC"/>
    <property type="match status" value="1"/>
</dbReference>
<evidence type="ECO:0000256" key="4">
    <source>
        <dbReference type="ARBA" id="ARBA00022989"/>
    </source>
</evidence>